<evidence type="ECO:0000256" key="12">
    <source>
        <dbReference type="ARBA" id="ARBA00045097"/>
    </source>
</evidence>
<keyword evidence="7" id="KW-0812">Transmembrane</keyword>
<evidence type="ECO:0000256" key="6">
    <source>
        <dbReference type="ARBA" id="ARBA00022679"/>
    </source>
</evidence>
<evidence type="ECO:0000256" key="5">
    <source>
        <dbReference type="ARBA" id="ARBA00022676"/>
    </source>
</evidence>
<dbReference type="FunFam" id="3.90.550.10:FF:000068">
    <property type="entry name" value="ALG5, dolichyl-phosphate beta-glucosyltransferase"/>
    <property type="match status" value="1"/>
</dbReference>
<evidence type="ECO:0000256" key="13">
    <source>
        <dbReference type="ARBA" id="ARBA00070518"/>
    </source>
</evidence>
<accession>A0AAN9YA21</accession>
<evidence type="ECO:0000256" key="8">
    <source>
        <dbReference type="ARBA" id="ARBA00022824"/>
    </source>
</evidence>
<evidence type="ECO:0000313" key="16">
    <source>
        <dbReference type="Proteomes" id="UP001367676"/>
    </source>
</evidence>
<comment type="similarity">
    <text evidence="3">Belongs to the glycosyltransferase 2 family.</text>
</comment>
<comment type="subcellular location">
    <subcellularLocation>
        <location evidence="1">Endoplasmic reticulum membrane</location>
        <topology evidence="1">Single-pass membrane protein</topology>
    </subcellularLocation>
</comment>
<evidence type="ECO:0000259" key="14">
    <source>
        <dbReference type="Pfam" id="PF00535"/>
    </source>
</evidence>
<gene>
    <name evidence="15" type="ORF">V9T40_003798</name>
</gene>
<keyword evidence="8" id="KW-0256">Endoplasmic reticulum</keyword>
<dbReference type="PANTHER" id="PTHR10859">
    <property type="entry name" value="GLYCOSYL TRANSFERASE"/>
    <property type="match status" value="1"/>
</dbReference>
<dbReference type="PANTHER" id="PTHR10859:SF91">
    <property type="entry name" value="DOLICHYL-PHOSPHATE BETA-GLUCOSYLTRANSFERASE"/>
    <property type="match status" value="1"/>
</dbReference>
<protein>
    <recommendedName>
        <fullName evidence="13">Dolichyl-phosphate beta-glucosyltransferase</fullName>
        <ecNumber evidence="4">2.4.1.117</ecNumber>
    </recommendedName>
</protein>
<dbReference type="Pfam" id="PF00535">
    <property type="entry name" value="Glycos_transf_2"/>
    <property type="match status" value="1"/>
</dbReference>
<dbReference type="EMBL" id="JBBCAQ010000006">
    <property type="protein sequence ID" value="KAK7603799.1"/>
    <property type="molecule type" value="Genomic_DNA"/>
</dbReference>
<sequence>MLLTASPLCEIIRYKEEEYFIDENSTLQTFPSLLETSQLNLSVVVPAYNEEVRLEPMLDEALDFLIKRQRNIPHFSFEIIIVNDGSKDSTTKVAAKYTKNYGSDKVRVLNLTRNRGKGGAVRLGVLSARGSVILFADADGATKFSDIVKLEKDLQSHIEVDYVTEPDRVGDTLAIVCGSRAHLEKEAVASRSFFRTLLMYGFHFLVWLFTVRSIRDTQCGFKMFTRGAAIQCFLNLHVERWAFDVELLYVANRFSIPVSEVAVNWQEIEGSKIVPVFSWLQMALDLFLIWFRYFIGAWDVTFVHVEDI</sequence>
<proteinExistence type="inferred from homology"/>
<dbReference type="SUPFAM" id="SSF53448">
    <property type="entry name" value="Nucleotide-diphospho-sugar transferases"/>
    <property type="match status" value="1"/>
</dbReference>
<evidence type="ECO:0000256" key="3">
    <source>
        <dbReference type="ARBA" id="ARBA00006739"/>
    </source>
</evidence>
<feature type="domain" description="Glycosyltransferase 2-like" evidence="14">
    <location>
        <begin position="42"/>
        <end position="157"/>
    </location>
</feature>
<dbReference type="InterPro" id="IPR001173">
    <property type="entry name" value="Glyco_trans_2-like"/>
</dbReference>
<dbReference type="InterPro" id="IPR029044">
    <property type="entry name" value="Nucleotide-diphossugar_trans"/>
</dbReference>
<dbReference type="GO" id="GO:0006487">
    <property type="term" value="P:protein N-linked glycosylation"/>
    <property type="evidence" value="ECO:0007669"/>
    <property type="project" value="TreeGrafter"/>
</dbReference>
<evidence type="ECO:0000256" key="4">
    <source>
        <dbReference type="ARBA" id="ARBA00012583"/>
    </source>
</evidence>
<reference evidence="15 16" key="1">
    <citation type="submission" date="2024-03" db="EMBL/GenBank/DDBJ databases">
        <title>Adaptation during the transition from Ophiocordyceps entomopathogen to insect associate is accompanied by gene loss and intensified selection.</title>
        <authorList>
            <person name="Ward C.M."/>
            <person name="Onetto C.A."/>
            <person name="Borneman A.R."/>
        </authorList>
    </citation>
    <scope>NUCLEOTIDE SEQUENCE [LARGE SCALE GENOMIC DNA]</scope>
    <source>
        <strain evidence="15">AWRI1</strain>
        <tissue evidence="15">Single Adult Female</tissue>
    </source>
</reference>
<evidence type="ECO:0000256" key="9">
    <source>
        <dbReference type="ARBA" id="ARBA00022968"/>
    </source>
</evidence>
<comment type="catalytic activity">
    <reaction evidence="12">
        <text>a di-trans,poly-cis-dolichyl phosphate + UDP-alpha-D-glucose = a di-trans,poly-cis-dolichyl beta-D-glucosyl phosphate + UDP</text>
        <dbReference type="Rhea" id="RHEA:15401"/>
        <dbReference type="Rhea" id="RHEA-COMP:19498"/>
        <dbReference type="Rhea" id="RHEA-COMP:19502"/>
        <dbReference type="ChEBI" id="CHEBI:57525"/>
        <dbReference type="ChEBI" id="CHEBI:57683"/>
        <dbReference type="ChEBI" id="CHEBI:58223"/>
        <dbReference type="ChEBI" id="CHEBI:58885"/>
        <dbReference type="EC" id="2.4.1.117"/>
    </reaction>
    <physiologicalReaction direction="left-to-right" evidence="12">
        <dbReference type="Rhea" id="RHEA:15402"/>
    </physiologicalReaction>
</comment>
<evidence type="ECO:0000256" key="2">
    <source>
        <dbReference type="ARBA" id="ARBA00004922"/>
    </source>
</evidence>
<evidence type="ECO:0000256" key="11">
    <source>
        <dbReference type="ARBA" id="ARBA00023136"/>
    </source>
</evidence>
<evidence type="ECO:0000313" key="15">
    <source>
        <dbReference type="EMBL" id="KAK7603799.1"/>
    </source>
</evidence>
<dbReference type="GO" id="GO:0004581">
    <property type="term" value="F:dolichyl-phosphate beta-glucosyltransferase activity"/>
    <property type="evidence" value="ECO:0007669"/>
    <property type="project" value="UniProtKB-EC"/>
</dbReference>
<keyword evidence="9" id="KW-0735">Signal-anchor</keyword>
<evidence type="ECO:0000256" key="7">
    <source>
        <dbReference type="ARBA" id="ARBA00022692"/>
    </source>
</evidence>
<keyword evidence="5" id="KW-0328">Glycosyltransferase</keyword>
<organism evidence="15 16">
    <name type="scientific">Parthenolecanium corni</name>
    <dbReference type="NCBI Taxonomy" id="536013"/>
    <lineage>
        <taxon>Eukaryota</taxon>
        <taxon>Metazoa</taxon>
        <taxon>Ecdysozoa</taxon>
        <taxon>Arthropoda</taxon>
        <taxon>Hexapoda</taxon>
        <taxon>Insecta</taxon>
        <taxon>Pterygota</taxon>
        <taxon>Neoptera</taxon>
        <taxon>Paraneoptera</taxon>
        <taxon>Hemiptera</taxon>
        <taxon>Sternorrhyncha</taxon>
        <taxon>Coccoidea</taxon>
        <taxon>Coccidae</taxon>
        <taxon>Parthenolecanium</taxon>
    </lineage>
</organism>
<dbReference type="Gene3D" id="3.90.550.10">
    <property type="entry name" value="Spore Coat Polysaccharide Biosynthesis Protein SpsA, Chain A"/>
    <property type="match status" value="1"/>
</dbReference>
<dbReference type="Proteomes" id="UP001367676">
    <property type="component" value="Unassembled WGS sequence"/>
</dbReference>
<keyword evidence="10" id="KW-1133">Transmembrane helix</keyword>
<dbReference type="InterPro" id="IPR035518">
    <property type="entry name" value="DPG_synthase"/>
</dbReference>
<dbReference type="GO" id="GO:0005789">
    <property type="term" value="C:endoplasmic reticulum membrane"/>
    <property type="evidence" value="ECO:0007669"/>
    <property type="project" value="UniProtKB-SubCell"/>
</dbReference>
<comment type="pathway">
    <text evidence="2">Protein modification; protein glycosylation.</text>
</comment>
<keyword evidence="6" id="KW-0808">Transferase</keyword>
<comment type="caution">
    <text evidence="15">The sequence shown here is derived from an EMBL/GenBank/DDBJ whole genome shotgun (WGS) entry which is preliminary data.</text>
</comment>
<name>A0AAN9YA21_9HEMI</name>
<evidence type="ECO:0000256" key="1">
    <source>
        <dbReference type="ARBA" id="ARBA00004389"/>
    </source>
</evidence>
<dbReference type="CDD" id="cd04188">
    <property type="entry name" value="DPG_synthase"/>
    <property type="match status" value="1"/>
</dbReference>
<dbReference type="EC" id="2.4.1.117" evidence="4"/>
<keyword evidence="11" id="KW-0472">Membrane</keyword>
<keyword evidence="16" id="KW-1185">Reference proteome</keyword>
<dbReference type="AlphaFoldDB" id="A0AAN9YA21"/>
<evidence type="ECO:0000256" key="10">
    <source>
        <dbReference type="ARBA" id="ARBA00022989"/>
    </source>
</evidence>